<dbReference type="SUPFAM" id="SSF55486">
    <property type="entry name" value="Metalloproteases ('zincins'), catalytic domain"/>
    <property type="match status" value="1"/>
</dbReference>
<dbReference type="AlphaFoldDB" id="A0A6L5XBY3"/>
<reference evidence="2 3" key="1">
    <citation type="submission" date="2019-08" db="EMBL/GenBank/DDBJ databases">
        <title>In-depth cultivation of the pig gut microbiome towards novel bacterial diversity and tailored functional studies.</title>
        <authorList>
            <person name="Wylensek D."/>
            <person name="Hitch T.C.A."/>
            <person name="Clavel T."/>
        </authorList>
    </citation>
    <scope>NUCLEOTIDE SEQUENCE [LARGE SCALE GENOMIC DNA]</scope>
    <source>
        <strain evidence="2 3">Oil-RF-744-WCA-WT-10</strain>
    </source>
</reference>
<accession>A0A6L5XBY3</accession>
<comment type="caution">
    <text evidence="2">The sequence shown here is derived from an EMBL/GenBank/DDBJ whole genome shotgun (WGS) entry which is preliminary data.</text>
</comment>
<dbReference type="Gene3D" id="3.40.390.10">
    <property type="entry name" value="Collagenase (Catalytic Domain)"/>
    <property type="match status" value="1"/>
</dbReference>
<keyword evidence="3" id="KW-1185">Reference proteome</keyword>
<dbReference type="Pfam" id="PF13688">
    <property type="entry name" value="Reprolysin_5"/>
    <property type="match status" value="1"/>
</dbReference>
<dbReference type="GO" id="GO:0008237">
    <property type="term" value="F:metallopeptidase activity"/>
    <property type="evidence" value="ECO:0007669"/>
    <property type="project" value="InterPro"/>
</dbReference>
<name>A0A6L5XBY3_9BACT</name>
<evidence type="ECO:0008006" key="4">
    <source>
        <dbReference type="Google" id="ProtNLM"/>
    </source>
</evidence>
<dbReference type="Proteomes" id="UP000483362">
    <property type="component" value="Unassembled WGS sequence"/>
</dbReference>
<feature type="signal peptide" evidence="1">
    <location>
        <begin position="1"/>
        <end position="27"/>
    </location>
</feature>
<feature type="chain" id="PRO_5026956664" description="Peptidase M12B domain-containing protein" evidence="1">
    <location>
        <begin position="28"/>
        <end position="927"/>
    </location>
</feature>
<sequence length="927" mass="102023">MRNYFPENLRLLAALAACMLLGAASWAQPEVTAQAPRGCLLQVDPCYQAIASRGQRRVPSHFDDGDKGSVVRNTGRVYTFRLATLVAPEYIDVWFPEYGGNARAHKDEVRAKIHDWWDRLEQALNELYREPVGIAFKVVRDDRLILFDYAEIGNQASRAIDLILSRKYIDSLLNVPDGYDLGIVIGNPGGGRAGTAWLGSAVGYNKGAAVAVNSFTTIAHEIGHCFGASHTHQKDDSNCTEPGQGTSVMSYGSPRDFFALSSIAQMRSVLANINYYTDEARTQLVEVQHDSTVNRPCASDEQGETPVIDREQLRAEYAVTAGSNFQIAVPVTRAAGDASGYYYSVHPYDVSLDNVDNANPLKPAFKETRDSCVAFEPRYIDPVNVKADKNLLEPYSDSSMPGVYTFMAAVRNHSRYDSKTVKVRIVKGEPFRITQVDCVAQSYVRSMGRDCTLHWEPCTALYGRDSKVRILMSDDFGRTYKYILADGVPNDGQHTVTLPYVTIGTGKFHGWSIQEYGGRFKIEVMGEAAYAVYPEAAYSYNESNPSHSIPAGFTLNPTDQRYAFATVSGAPLPAAIDTIASVASLPAPVELVAYRTRNPSETHAATVAPDVTEGSIVRRSYTARCGDVDYSYTQVFKLPDVVPQHELLRRKAAQLKPMASELRRNLGRLGYPGTQLEASQRLLALYDKVYGDNEVKASATMAQLEELASVLTTLTHIGDNDVVMPENGRYYQLRFYLDPYGREKYWYLAEDDDNGQYFTTDSAQAARWLCTRGASGALHFIGDKGKEAFDDYTPAGHNERNLVFDSFTNPGHDLTLQRGYSWGAFTLLNPAGFGCQMSVGGRFSTVRGAGNGPMTVDQRCNCTAGLVVSTDVQLIDLGSTAVTSVEAAPRGNGSRDVYSLDGRLMGQSLDGLAPGVYIYKGKLYIKR</sequence>
<evidence type="ECO:0000256" key="1">
    <source>
        <dbReference type="SAM" id="SignalP"/>
    </source>
</evidence>
<organism evidence="2 3">
    <name type="scientific">Sodaliphilus pleomorphus</name>
    <dbReference type="NCBI Taxonomy" id="2606626"/>
    <lineage>
        <taxon>Bacteria</taxon>
        <taxon>Pseudomonadati</taxon>
        <taxon>Bacteroidota</taxon>
        <taxon>Bacteroidia</taxon>
        <taxon>Bacteroidales</taxon>
        <taxon>Muribaculaceae</taxon>
        <taxon>Sodaliphilus</taxon>
    </lineage>
</organism>
<dbReference type="InterPro" id="IPR024079">
    <property type="entry name" value="MetalloPept_cat_dom_sf"/>
</dbReference>
<proteinExistence type="predicted"/>
<evidence type="ECO:0000313" key="2">
    <source>
        <dbReference type="EMBL" id="MSS16556.1"/>
    </source>
</evidence>
<gene>
    <name evidence="2" type="ORF">FYJ29_02030</name>
</gene>
<protein>
    <recommendedName>
        <fullName evidence="4">Peptidase M12B domain-containing protein</fullName>
    </recommendedName>
</protein>
<evidence type="ECO:0000313" key="3">
    <source>
        <dbReference type="Proteomes" id="UP000483362"/>
    </source>
</evidence>
<dbReference type="RefSeq" id="WP_154326875.1">
    <property type="nucleotide sequence ID" value="NZ_CP045696.1"/>
</dbReference>
<keyword evidence="1" id="KW-0732">Signal</keyword>
<dbReference type="EMBL" id="VULT01000002">
    <property type="protein sequence ID" value="MSS16556.1"/>
    <property type="molecule type" value="Genomic_DNA"/>
</dbReference>